<gene>
    <name evidence="3" type="ORF">FDG2_3211</name>
</gene>
<name>A0A1C3NZ70_9ACTN</name>
<dbReference type="InterPro" id="IPR052336">
    <property type="entry name" value="MlaD_Phospholipid_Transporter"/>
</dbReference>
<sequence length="488" mass="51432">MTVLRHRRLAGIARRGKLTSSRTLGVLVLLTLILVGVAAFNRNRITVTLSSGDTIKAEFARAYKLEPYRSVVKVAGVKVGEVTGVDITERHTSVVSMKVDDGILGKLGEQPSAAVRPTLLVGGLYYVELSHGGAGSAFDADHPIPLERTTTPVELDHVLTALTPDAQKAMQNTVGQLDATLQHGGRQELRELLNDAPGSLGPAGVVLDAARGTRPETDLTGLVTGLQQTASALTSKEGQLASIIDSLTTTSAALADERRPLAQAVATGPETLRTTRAGLADLDGTLQRLTTTAQAFRPAARQLDPLLAQLDPVLERTLPVVSDLRILLQDARPLVDRLMPTAQNATGVLTDVRGPVLDRLNGPIKDMVLSPWHGTGMYQGGGNDHLFYQETGYLLSHFDEVWKFHDSNGAAGRLMAGVGMNIPGGSATLMPLEEYLESLGLQQPVGPQEGTRQGAPGLIPPPAAGTKAGGLGPLLPALNLPLVSGSSR</sequence>
<feature type="domain" description="Mce/MlaD" evidence="2">
    <location>
        <begin position="52"/>
        <end position="131"/>
    </location>
</feature>
<keyword evidence="4" id="KW-1185">Reference proteome</keyword>
<dbReference type="Pfam" id="PF02470">
    <property type="entry name" value="MlaD"/>
    <property type="match status" value="1"/>
</dbReference>
<dbReference type="EMBL" id="FLUV01001354">
    <property type="protein sequence ID" value="SBW22844.1"/>
    <property type="molecule type" value="Genomic_DNA"/>
</dbReference>
<dbReference type="InterPro" id="IPR003399">
    <property type="entry name" value="Mce/MlaD"/>
</dbReference>
<evidence type="ECO:0000313" key="3">
    <source>
        <dbReference type="EMBL" id="SBW22844.1"/>
    </source>
</evidence>
<dbReference type="PANTHER" id="PTHR33371">
    <property type="entry name" value="INTERMEMBRANE PHOSPHOLIPID TRANSPORT SYSTEM BINDING PROTEIN MLAD-RELATED"/>
    <property type="match status" value="1"/>
</dbReference>
<protein>
    <submittedName>
        <fullName evidence="3">Mammalian cell entry domain-containing protein</fullName>
    </submittedName>
</protein>
<feature type="region of interest" description="Disordered" evidence="1">
    <location>
        <begin position="445"/>
        <end position="473"/>
    </location>
</feature>
<evidence type="ECO:0000256" key="1">
    <source>
        <dbReference type="SAM" id="MobiDB-lite"/>
    </source>
</evidence>
<reference evidence="4" key="1">
    <citation type="submission" date="2016-02" db="EMBL/GenBank/DDBJ databases">
        <authorList>
            <person name="Wibberg D."/>
        </authorList>
    </citation>
    <scope>NUCLEOTIDE SEQUENCE [LARGE SCALE GENOMIC DNA]</scope>
</reference>
<evidence type="ECO:0000313" key="4">
    <source>
        <dbReference type="Proteomes" id="UP000199013"/>
    </source>
</evidence>
<proteinExistence type="predicted"/>
<dbReference type="PANTHER" id="PTHR33371:SF4">
    <property type="entry name" value="INTERMEMBRANE PHOSPHOLIPID TRANSPORT SYSTEM BINDING PROTEIN MLAD"/>
    <property type="match status" value="1"/>
</dbReference>
<evidence type="ECO:0000259" key="2">
    <source>
        <dbReference type="Pfam" id="PF02470"/>
    </source>
</evidence>
<dbReference type="AlphaFoldDB" id="A0A1C3NZ70"/>
<dbReference type="Proteomes" id="UP000199013">
    <property type="component" value="Unassembled WGS sequence"/>
</dbReference>
<organism evidence="3 4">
    <name type="scientific">Candidatus Protofrankia californiensis</name>
    <dbReference type="NCBI Taxonomy" id="1839754"/>
    <lineage>
        <taxon>Bacteria</taxon>
        <taxon>Bacillati</taxon>
        <taxon>Actinomycetota</taxon>
        <taxon>Actinomycetes</taxon>
        <taxon>Frankiales</taxon>
        <taxon>Frankiaceae</taxon>
        <taxon>Protofrankia</taxon>
    </lineage>
</organism>
<accession>A0A1C3NZ70</accession>